<proteinExistence type="predicted"/>
<protein>
    <submittedName>
        <fullName evidence="3">FAD-binding oxidoreductase</fullName>
    </submittedName>
</protein>
<keyword evidence="1" id="KW-0274">FAD</keyword>
<evidence type="ECO:0000256" key="1">
    <source>
        <dbReference type="ARBA" id="ARBA00022827"/>
    </source>
</evidence>
<gene>
    <name evidence="3" type="ORF">KQ910_15085</name>
</gene>
<dbReference type="PROSITE" id="PS51387">
    <property type="entry name" value="FAD_PCMH"/>
    <property type="match status" value="1"/>
</dbReference>
<dbReference type="InterPro" id="IPR051264">
    <property type="entry name" value="FAD-oxidored/transferase_4"/>
</dbReference>
<comment type="caution">
    <text evidence="3">The sequence shown here is derived from an EMBL/GenBank/DDBJ whole genome shotgun (WGS) entry which is preliminary data.</text>
</comment>
<dbReference type="InterPro" id="IPR004113">
    <property type="entry name" value="FAD-bd_oxidored_4_C"/>
</dbReference>
<dbReference type="EMBL" id="JAHOPB010000001">
    <property type="protein sequence ID" value="MBU8875097.1"/>
    <property type="molecule type" value="Genomic_DNA"/>
</dbReference>
<evidence type="ECO:0000259" key="2">
    <source>
        <dbReference type="PROSITE" id="PS51387"/>
    </source>
</evidence>
<name>A0ABS6IKH5_9HYPH</name>
<reference evidence="3 4" key="1">
    <citation type="submission" date="2021-06" db="EMBL/GenBank/DDBJ databases">
        <authorList>
            <person name="Lee D.H."/>
        </authorList>
    </citation>
    <scope>NUCLEOTIDE SEQUENCE [LARGE SCALE GENOMIC DNA]</scope>
    <source>
        <strain evidence="3 4">MMS21-HV4-11</strain>
    </source>
</reference>
<feature type="domain" description="FAD-binding PCMH-type" evidence="2">
    <location>
        <begin position="37"/>
        <end position="218"/>
    </location>
</feature>
<dbReference type="InterPro" id="IPR006094">
    <property type="entry name" value="Oxid_FAD_bind_N"/>
</dbReference>
<keyword evidence="4" id="KW-1185">Reference proteome</keyword>
<dbReference type="Pfam" id="PF01565">
    <property type="entry name" value="FAD_binding_4"/>
    <property type="match status" value="1"/>
</dbReference>
<organism evidence="3 4">
    <name type="scientific">Reyranella humidisoli</name>
    <dbReference type="NCBI Taxonomy" id="2849149"/>
    <lineage>
        <taxon>Bacteria</taxon>
        <taxon>Pseudomonadati</taxon>
        <taxon>Pseudomonadota</taxon>
        <taxon>Alphaproteobacteria</taxon>
        <taxon>Hyphomicrobiales</taxon>
        <taxon>Reyranellaceae</taxon>
        <taxon>Reyranella</taxon>
    </lineage>
</organism>
<dbReference type="PANTHER" id="PTHR43716:SF2">
    <property type="entry name" value="BLL6224 PROTEIN"/>
    <property type="match status" value="1"/>
</dbReference>
<dbReference type="Pfam" id="PF02913">
    <property type="entry name" value="FAD-oxidase_C"/>
    <property type="match status" value="1"/>
</dbReference>
<dbReference type="RefSeq" id="WP_216961778.1">
    <property type="nucleotide sequence ID" value="NZ_JAHOPB010000001.1"/>
</dbReference>
<dbReference type="PANTHER" id="PTHR43716">
    <property type="entry name" value="D-2-HYDROXYGLUTARATE DEHYDROGENASE, MITOCHONDRIAL"/>
    <property type="match status" value="1"/>
</dbReference>
<accession>A0ABS6IKH5</accession>
<sequence>MSETEFVEKLRAIVGDKGLITDEQGKHPYVTDWRENFAGNALAVVRPANTEEVAAVVGLCAAEKVAVVPQGGNTGLVGGGTPDEKGREIVLSLNRMTRILDIDLIGYSMTVEAGVILKTIQETAAANDRLFPLSLAAEGSCTIGGNLSTNAGGVQVLHYGNARQLVLGLEVVTPQGEIWNGLRALKKDNTGYDLRDLYLGAEGTLGIITRAVLKLWPKPKDVATAWVAIPSPEAAVALLSGAHAASEDNVTSCELMGRQGIDLVLQHIPGATDPLSEKHDWYVLLEWSSTRARREGENAGGLREKMETYLGEAMEQGLVLDATIAQNEAQARALWALRENHSEASKKEGPSVKHDISVAVSRIPSFVTEGLAAMRKVLPECRPVAFGHVGDGNLHFNCQAPAGWDKARFMPHTHAVNAAIYDIVVGYGGSISAEHGIGLLKVDELAHYRSKVEIDTMRTIKRALDPQNLMNPGKIVRV</sequence>
<dbReference type="InterPro" id="IPR016166">
    <property type="entry name" value="FAD-bd_PCMH"/>
</dbReference>
<dbReference type="Proteomes" id="UP000727907">
    <property type="component" value="Unassembled WGS sequence"/>
</dbReference>
<evidence type="ECO:0000313" key="4">
    <source>
        <dbReference type="Proteomes" id="UP000727907"/>
    </source>
</evidence>
<keyword evidence="1" id="KW-0285">Flavoprotein</keyword>
<evidence type="ECO:0000313" key="3">
    <source>
        <dbReference type="EMBL" id="MBU8875097.1"/>
    </source>
</evidence>